<accession>A0AAV7X3M0</accession>
<evidence type="ECO:0000313" key="2">
    <source>
        <dbReference type="EMBL" id="KAJ1219158.1"/>
    </source>
</evidence>
<gene>
    <name evidence="2" type="ORF">NDU88_006729</name>
</gene>
<feature type="compositionally biased region" description="Basic and acidic residues" evidence="1">
    <location>
        <begin position="1"/>
        <end position="23"/>
    </location>
</feature>
<evidence type="ECO:0000256" key="1">
    <source>
        <dbReference type="SAM" id="MobiDB-lite"/>
    </source>
</evidence>
<reference evidence="2" key="1">
    <citation type="journal article" date="2022" name="bioRxiv">
        <title>Sequencing and chromosome-scale assembly of the giantPleurodeles waltlgenome.</title>
        <authorList>
            <person name="Brown T."/>
            <person name="Elewa A."/>
            <person name="Iarovenko S."/>
            <person name="Subramanian E."/>
            <person name="Araus A.J."/>
            <person name="Petzold A."/>
            <person name="Susuki M."/>
            <person name="Suzuki K.-i.T."/>
            <person name="Hayashi T."/>
            <person name="Toyoda A."/>
            <person name="Oliveira C."/>
            <person name="Osipova E."/>
            <person name="Leigh N.D."/>
            <person name="Simon A."/>
            <person name="Yun M.H."/>
        </authorList>
    </citation>
    <scope>NUCLEOTIDE SEQUENCE</scope>
    <source>
        <strain evidence="2">20211129_DDA</strain>
        <tissue evidence="2">Liver</tissue>
    </source>
</reference>
<proteinExistence type="predicted"/>
<dbReference type="Proteomes" id="UP001066276">
    <property type="component" value="Chromosome 1_1"/>
</dbReference>
<protein>
    <submittedName>
        <fullName evidence="2">Uncharacterized protein</fullName>
    </submittedName>
</protein>
<feature type="compositionally biased region" description="Basic and acidic residues" evidence="1">
    <location>
        <begin position="31"/>
        <end position="56"/>
    </location>
</feature>
<comment type="caution">
    <text evidence="2">The sequence shown here is derived from an EMBL/GenBank/DDBJ whole genome shotgun (WGS) entry which is preliminary data.</text>
</comment>
<name>A0AAV7X3M0_PLEWA</name>
<sequence>MRREEEHERPTSEDETAEEKTKTIDNSNGGKSEEEKNARELEFSTKAEPLSKDDITTRHIPGGAWLMQICLEEFHEHKCTQLSPILKGNSG</sequence>
<organism evidence="2 3">
    <name type="scientific">Pleurodeles waltl</name>
    <name type="common">Iberian ribbed newt</name>
    <dbReference type="NCBI Taxonomy" id="8319"/>
    <lineage>
        <taxon>Eukaryota</taxon>
        <taxon>Metazoa</taxon>
        <taxon>Chordata</taxon>
        <taxon>Craniata</taxon>
        <taxon>Vertebrata</taxon>
        <taxon>Euteleostomi</taxon>
        <taxon>Amphibia</taxon>
        <taxon>Batrachia</taxon>
        <taxon>Caudata</taxon>
        <taxon>Salamandroidea</taxon>
        <taxon>Salamandridae</taxon>
        <taxon>Pleurodelinae</taxon>
        <taxon>Pleurodeles</taxon>
    </lineage>
</organism>
<dbReference type="AlphaFoldDB" id="A0AAV7X3M0"/>
<evidence type="ECO:0000313" key="3">
    <source>
        <dbReference type="Proteomes" id="UP001066276"/>
    </source>
</evidence>
<keyword evidence="3" id="KW-1185">Reference proteome</keyword>
<dbReference type="EMBL" id="JANPWB010000001">
    <property type="protein sequence ID" value="KAJ1219158.1"/>
    <property type="molecule type" value="Genomic_DNA"/>
</dbReference>
<feature type="region of interest" description="Disordered" evidence="1">
    <location>
        <begin position="1"/>
        <end position="56"/>
    </location>
</feature>